<evidence type="ECO:0000259" key="3">
    <source>
        <dbReference type="PROSITE" id="PS50893"/>
    </source>
</evidence>
<dbReference type="GO" id="GO:0005524">
    <property type="term" value="F:ATP binding"/>
    <property type="evidence" value="ECO:0007669"/>
    <property type="project" value="UniProtKB-KW"/>
</dbReference>
<name>A0ABV7DXI4_9RHOB</name>
<evidence type="ECO:0000256" key="1">
    <source>
        <dbReference type="ARBA" id="ARBA00022741"/>
    </source>
</evidence>
<dbReference type="InterPro" id="IPR003439">
    <property type="entry name" value="ABC_transporter-like_ATP-bd"/>
</dbReference>
<comment type="caution">
    <text evidence="4">The sequence shown here is derived from an EMBL/GenBank/DDBJ whole genome shotgun (WGS) entry which is preliminary data.</text>
</comment>
<dbReference type="PROSITE" id="PS00211">
    <property type="entry name" value="ABC_TRANSPORTER_1"/>
    <property type="match status" value="1"/>
</dbReference>
<evidence type="ECO:0000313" key="4">
    <source>
        <dbReference type="EMBL" id="MFC3087045.1"/>
    </source>
</evidence>
<dbReference type="InterPro" id="IPR003593">
    <property type="entry name" value="AAA+_ATPase"/>
</dbReference>
<protein>
    <submittedName>
        <fullName evidence="4">Glycine betaine/L-proline ABC transporter ATP-binding protein</fullName>
    </submittedName>
</protein>
<dbReference type="InterPro" id="IPR051921">
    <property type="entry name" value="ABC_osmolyte_uptake_ATP-bind"/>
</dbReference>
<dbReference type="PROSITE" id="PS50893">
    <property type="entry name" value="ABC_TRANSPORTER_2"/>
    <property type="match status" value="1"/>
</dbReference>
<evidence type="ECO:0000313" key="5">
    <source>
        <dbReference type="Proteomes" id="UP001595445"/>
    </source>
</evidence>
<reference evidence="5" key="1">
    <citation type="journal article" date="2019" name="Int. J. Syst. Evol. Microbiol.">
        <title>The Global Catalogue of Microorganisms (GCM) 10K type strain sequencing project: providing services to taxonomists for standard genome sequencing and annotation.</title>
        <authorList>
            <consortium name="The Broad Institute Genomics Platform"/>
            <consortium name="The Broad Institute Genome Sequencing Center for Infectious Disease"/>
            <person name="Wu L."/>
            <person name="Ma J."/>
        </authorList>
    </citation>
    <scope>NUCLEOTIDE SEQUENCE [LARGE SCALE GENOMIC DNA]</scope>
    <source>
        <strain evidence="5">KCTC 62102</strain>
    </source>
</reference>
<dbReference type="Gene3D" id="3.40.50.300">
    <property type="entry name" value="P-loop containing nucleotide triphosphate hydrolases"/>
    <property type="match status" value="1"/>
</dbReference>
<keyword evidence="5" id="KW-1185">Reference proteome</keyword>
<feature type="domain" description="ABC transporter" evidence="3">
    <location>
        <begin position="35"/>
        <end position="271"/>
    </location>
</feature>
<proteinExistence type="predicted"/>
<dbReference type="SUPFAM" id="SSF52540">
    <property type="entry name" value="P-loop containing nucleoside triphosphate hydrolases"/>
    <property type="match status" value="1"/>
</dbReference>
<dbReference type="InterPro" id="IPR017871">
    <property type="entry name" value="ABC_transporter-like_CS"/>
</dbReference>
<dbReference type="PANTHER" id="PTHR43869:SF1">
    <property type="entry name" value="GLYCINE BETAINE_PROLINE BETAINE TRANSPORT SYSTEM ATP-BINDING PROTEIN PROV"/>
    <property type="match status" value="1"/>
</dbReference>
<organism evidence="4 5">
    <name type="scientific">Tabrizicola soli</name>
    <dbReference type="NCBI Taxonomy" id="2185115"/>
    <lineage>
        <taxon>Bacteria</taxon>
        <taxon>Pseudomonadati</taxon>
        <taxon>Pseudomonadota</taxon>
        <taxon>Alphaproteobacteria</taxon>
        <taxon>Rhodobacterales</taxon>
        <taxon>Paracoccaceae</taxon>
        <taxon>Tabrizicola</taxon>
    </lineage>
</organism>
<accession>A0ABV7DXI4</accession>
<dbReference type="SMART" id="SM00382">
    <property type="entry name" value="AAA"/>
    <property type="match status" value="1"/>
</dbReference>
<dbReference type="EMBL" id="JBHRSM010000023">
    <property type="protein sequence ID" value="MFC3087045.1"/>
    <property type="molecule type" value="Genomic_DNA"/>
</dbReference>
<evidence type="ECO:0000256" key="2">
    <source>
        <dbReference type="ARBA" id="ARBA00022840"/>
    </source>
</evidence>
<gene>
    <name evidence="4" type="ORF">ACFOD6_13415</name>
</gene>
<sequence length="344" mass="37487">MPDTPVSRPVAISAEGVWKVFGPDAAGFRARPAGERSPEAMARDHLIGAVRDAGFQIGRGEVFVIMGLSGSGKSTLLRCLTRLIEPSEGRILFDGQDILTLGEKPLAELRRKRMGMVFQHFALLPNRTVLGNIAFPLEMQGMDRDRAEARARELAEVVGLTGREHRFPAELSGGQQQRVGIARSLTTDPEFWFLDEPFSALDPLIRADLQAEVQRLQQEHTRTTIFVTHDLDEAIRLADRVAIMENGRIVQIGTPEELVTRPATDYVRRFVAKVPPARVIRVSSLMTPAEGDMAGEPVSADATIAEIAPRIVAPGGPLRVLDGQGRPVGALDRQSALQTLASGI</sequence>
<dbReference type="InterPro" id="IPR027417">
    <property type="entry name" value="P-loop_NTPase"/>
</dbReference>
<dbReference type="PANTHER" id="PTHR43869">
    <property type="entry name" value="GLYCINE BETAINE/PROLINE BETAINE TRANSPORT SYSTEM ATP-BINDING PROTEIN PROV"/>
    <property type="match status" value="1"/>
</dbReference>
<dbReference type="RefSeq" id="WP_197642716.1">
    <property type="nucleotide sequence ID" value="NZ_JAEACP010000006.1"/>
</dbReference>
<keyword evidence="2 4" id="KW-0067">ATP-binding</keyword>
<dbReference type="Pfam" id="PF00005">
    <property type="entry name" value="ABC_tran"/>
    <property type="match status" value="1"/>
</dbReference>
<keyword evidence="1" id="KW-0547">Nucleotide-binding</keyword>
<dbReference type="Proteomes" id="UP001595445">
    <property type="component" value="Unassembled WGS sequence"/>
</dbReference>